<dbReference type="AlphaFoldDB" id="A0A916SBD6"/>
<evidence type="ECO:0000256" key="2">
    <source>
        <dbReference type="ARBA" id="ARBA00022692"/>
    </source>
</evidence>
<gene>
    <name evidence="7" type="ORF">GCM10010979_04170</name>
</gene>
<name>A0A916SBD6_9MICO</name>
<dbReference type="InterPro" id="IPR036259">
    <property type="entry name" value="MFS_trans_sf"/>
</dbReference>
<keyword evidence="3 5" id="KW-1133">Transmembrane helix</keyword>
<reference evidence="7" key="2">
    <citation type="submission" date="2020-09" db="EMBL/GenBank/DDBJ databases">
        <authorList>
            <person name="Sun Q."/>
            <person name="Zhou Y."/>
        </authorList>
    </citation>
    <scope>NUCLEOTIDE SEQUENCE</scope>
    <source>
        <strain evidence="7">CGMCC 1.12813</strain>
    </source>
</reference>
<feature type="transmembrane region" description="Helical" evidence="5">
    <location>
        <begin position="264"/>
        <end position="282"/>
    </location>
</feature>
<organism evidence="7 8">
    <name type="scientific">Conyzicola nivalis</name>
    <dbReference type="NCBI Taxonomy" id="1477021"/>
    <lineage>
        <taxon>Bacteria</taxon>
        <taxon>Bacillati</taxon>
        <taxon>Actinomycetota</taxon>
        <taxon>Actinomycetes</taxon>
        <taxon>Micrococcales</taxon>
        <taxon>Microbacteriaceae</taxon>
        <taxon>Conyzicola</taxon>
    </lineage>
</organism>
<evidence type="ECO:0000259" key="6">
    <source>
        <dbReference type="PROSITE" id="PS50850"/>
    </source>
</evidence>
<feature type="transmembrane region" description="Helical" evidence="5">
    <location>
        <begin position="102"/>
        <end position="124"/>
    </location>
</feature>
<protein>
    <submittedName>
        <fullName evidence="7">MFS transporter</fullName>
    </submittedName>
</protein>
<dbReference type="PANTHER" id="PTHR23523:SF2">
    <property type="entry name" value="2-NITROIMIDAZOLE TRANSPORTER"/>
    <property type="match status" value="1"/>
</dbReference>
<feature type="transmembrane region" description="Helical" evidence="5">
    <location>
        <begin position="48"/>
        <end position="70"/>
    </location>
</feature>
<feature type="domain" description="Major facilitator superfamily (MFS) profile" evidence="6">
    <location>
        <begin position="12"/>
        <end position="403"/>
    </location>
</feature>
<comment type="subcellular location">
    <subcellularLocation>
        <location evidence="1">Cell membrane</location>
        <topology evidence="1">Multi-pass membrane protein</topology>
    </subcellularLocation>
</comment>
<dbReference type="InterPro" id="IPR011701">
    <property type="entry name" value="MFS"/>
</dbReference>
<dbReference type="Gene3D" id="1.20.1250.20">
    <property type="entry name" value="MFS general substrate transporter like domains"/>
    <property type="match status" value="1"/>
</dbReference>
<keyword evidence="2 5" id="KW-0812">Transmembrane</keyword>
<dbReference type="EMBL" id="BMGB01000001">
    <property type="protein sequence ID" value="GGA92762.1"/>
    <property type="molecule type" value="Genomic_DNA"/>
</dbReference>
<sequence length="410" mass="42804">MPSPTRLPLWAGRTLALVGILLVALSLRSAVAAISPIIDEIDVDIPLSSVAIGLIGMLPPIFFAVSGFIGPFVSRRLGLEGAIVVAIGLMVVGHILRAASGSFAVLLIGSAVALLGIGVCNVLLPPVVKRYFPDRIGFITSTYATLMAVSTALPSVLAVPVSEALGWRFSLGIWAAVAGTAIVPWIMLLVRHRRDRAAALLDETTEPEIPDAALEGRLWRSPVAVAIAITFSVSTISAYSAFAWLPQILVDLVGVSPAASGNLLALYAIAGLPASIVAPILVSRLRSPAWLIVLGVFFFVAGYLGLLLVPETLTALWVVLAGAGPILFPICLVLINKRTRTHTGAVALSGFAQGIGYTIGAFGPLLVGVLHDATGGWTVPLTFLLVLSLVGIYGAVVLSRPGMVEDQLKR</sequence>
<evidence type="ECO:0000256" key="3">
    <source>
        <dbReference type="ARBA" id="ARBA00022989"/>
    </source>
</evidence>
<evidence type="ECO:0000256" key="1">
    <source>
        <dbReference type="ARBA" id="ARBA00004651"/>
    </source>
</evidence>
<evidence type="ECO:0000313" key="8">
    <source>
        <dbReference type="Proteomes" id="UP000606922"/>
    </source>
</evidence>
<feature type="transmembrane region" description="Helical" evidence="5">
    <location>
        <begin position="136"/>
        <end position="159"/>
    </location>
</feature>
<dbReference type="InterPro" id="IPR020846">
    <property type="entry name" value="MFS_dom"/>
</dbReference>
<feature type="transmembrane region" description="Helical" evidence="5">
    <location>
        <begin position="77"/>
        <end position="96"/>
    </location>
</feature>
<keyword evidence="4 5" id="KW-0472">Membrane</keyword>
<feature type="transmembrane region" description="Helical" evidence="5">
    <location>
        <begin position="171"/>
        <end position="190"/>
    </location>
</feature>
<reference evidence="7" key="1">
    <citation type="journal article" date="2014" name="Int. J. Syst. Evol. Microbiol.">
        <title>Complete genome sequence of Corynebacterium casei LMG S-19264T (=DSM 44701T), isolated from a smear-ripened cheese.</title>
        <authorList>
            <consortium name="US DOE Joint Genome Institute (JGI-PGF)"/>
            <person name="Walter F."/>
            <person name="Albersmeier A."/>
            <person name="Kalinowski J."/>
            <person name="Ruckert C."/>
        </authorList>
    </citation>
    <scope>NUCLEOTIDE SEQUENCE</scope>
    <source>
        <strain evidence="7">CGMCC 1.12813</strain>
    </source>
</reference>
<evidence type="ECO:0000256" key="4">
    <source>
        <dbReference type="ARBA" id="ARBA00023136"/>
    </source>
</evidence>
<feature type="transmembrane region" description="Helical" evidence="5">
    <location>
        <begin position="377"/>
        <end position="399"/>
    </location>
</feature>
<evidence type="ECO:0000313" key="7">
    <source>
        <dbReference type="EMBL" id="GGA92762.1"/>
    </source>
</evidence>
<dbReference type="GO" id="GO:0005886">
    <property type="term" value="C:plasma membrane"/>
    <property type="evidence" value="ECO:0007669"/>
    <property type="project" value="UniProtKB-SubCell"/>
</dbReference>
<evidence type="ECO:0000256" key="5">
    <source>
        <dbReference type="SAM" id="Phobius"/>
    </source>
</evidence>
<feature type="transmembrane region" description="Helical" evidence="5">
    <location>
        <begin position="315"/>
        <end position="335"/>
    </location>
</feature>
<feature type="transmembrane region" description="Helical" evidence="5">
    <location>
        <begin position="289"/>
        <end position="309"/>
    </location>
</feature>
<dbReference type="PROSITE" id="PS50850">
    <property type="entry name" value="MFS"/>
    <property type="match status" value="1"/>
</dbReference>
<dbReference type="InterPro" id="IPR052524">
    <property type="entry name" value="MFS_Cyanate_Porter"/>
</dbReference>
<dbReference type="Proteomes" id="UP000606922">
    <property type="component" value="Unassembled WGS sequence"/>
</dbReference>
<feature type="transmembrane region" description="Helical" evidence="5">
    <location>
        <begin position="223"/>
        <end position="244"/>
    </location>
</feature>
<feature type="transmembrane region" description="Helical" evidence="5">
    <location>
        <begin position="347"/>
        <end position="371"/>
    </location>
</feature>
<keyword evidence="8" id="KW-1185">Reference proteome</keyword>
<dbReference type="SUPFAM" id="SSF103473">
    <property type="entry name" value="MFS general substrate transporter"/>
    <property type="match status" value="1"/>
</dbReference>
<comment type="caution">
    <text evidence="7">The sequence shown here is derived from an EMBL/GenBank/DDBJ whole genome shotgun (WGS) entry which is preliminary data.</text>
</comment>
<proteinExistence type="predicted"/>
<accession>A0A916SBD6</accession>
<dbReference type="PANTHER" id="PTHR23523">
    <property type="match status" value="1"/>
</dbReference>
<dbReference type="Pfam" id="PF07690">
    <property type="entry name" value="MFS_1"/>
    <property type="match status" value="1"/>
</dbReference>
<dbReference type="RefSeq" id="WP_188509054.1">
    <property type="nucleotide sequence ID" value="NZ_BMGB01000001.1"/>
</dbReference>
<dbReference type="GO" id="GO:0022857">
    <property type="term" value="F:transmembrane transporter activity"/>
    <property type="evidence" value="ECO:0007669"/>
    <property type="project" value="InterPro"/>
</dbReference>